<dbReference type="PANTHER" id="PTHR48051:SF62">
    <property type="entry name" value="LEUCINE-RICH REPEAT-CONTAINING PROTEIN 57"/>
    <property type="match status" value="1"/>
</dbReference>
<sequence>MGNALTPRLENAEKTGVLQLSGLKLTKLPEEAKNLERIRSLDLSSNRFEILRPSIAKFTTLKLLNVDNNKIRQFPVELFTLTKLETLSANRNCLVSLVPPGHVVNFGALRSLRFVHLSMNQLTEFPVELCTATIPINMLDLSHNMITVVPSCVSTLQAIELNLNNNRINLVASTIAQCPRLKVLRLESNQLTLEQFPKELFTESQVSLLCVTENKFDMRDFYSLPDYAQYMDRFTAMKKKMT</sequence>
<dbReference type="InterPro" id="IPR032675">
    <property type="entry name" value="LRR_dom_sf"/>
</dbReference>
<proteinExistence type="predicted"/>
<dbReference type="EMBL" id="SJOL01008957">
    <property type="protein sequence ID" value="TGZ59202.1"/>
    <property type="molecule type" value="Genomic_DNA"/>
</dbReference>
<keyword evidence="4" id="KW-1185">Reference proteome</keyword>
<dbReference type="Pfam" id="PF00560">
    <property type="entry name" value="LRR_1"/>
    <property type="match status" value="1"/>
</dbReference>
<dbReference type="InterPro" id="IPR003591">
    <property type="entry name" value="Leu-rich_rpt_typical-subtyp"/>
</dbReference>
<dbReference type="STRING" id="147828.A0A4S2L7N7"/>
<keyword evidence="1" id="KW-0433">Leucine-rich repeat</keyword>
<protein>
    <recommendedName>
        <fullName evidence="5">Leucine-rich repeat-containing protein 57</fullName>
    </recommendedName>
</protein>
<evidence type="ECO:0000313" key="3">
    <source>
        <dbReference type="EMBL" id="TGZ59202.1"/>
    </source>
</evidence>
<comment type="caution">
    <text evidence="3">The sequence shown here is derived from an EMBL/GenBank/DDBJ whole genome shotgun (WGS) entry which is preliminary data.</text>
</comment>
<reference evidence="3 4" key="1">
    <citation type="journal article" date="2019" name="BMC Genomics">
        <title>New insights from Opisthorchis felineus genome: update on genomics of the epidemiologically important liver flukes.</title>
        <authorList>
            <person name="Ershov N.I."/>
            <person name="Mordvinov V.A."/>
            <person name="Prokhortchouk E.B."/>
            <person name="Pakharukova M.Y."/>
            <person name="Gunbin K.V."/>
            <person name="Ustyantsev K."/>
            <person name="Genaev M.A."/>
            <person name="Blinov A.G."/>
            <person name="Mazur A."/>
            <person name="Boulygina E."/>
            <person name="Tsygankova S."/>
            <person name="Khrameeva E."/>
            <person name="Chekanov N."/>
            <person name="Fan G."/>
            <person name="Xiao A."/>
            <person name="Zhang H."/>
            <person name="Xu X."/>
            <person name="Yang H."/>
            <person name="Solovyev V."/>
            <person name="Lee S.M."/>
            <person name="Liu X."/>
            <person name="Afonnikov D.A."/>
            <person name="Skryabin K.G."/>
        </authorList>
    </citation>
    <scope>NUCLEOTIDE SEQUENCE [LARGE SCALE GENOMIC DNA]</scope>
    <source>
        <strain evidence="3">AK-0245</strain>
        <tissue evidence="3">Whole organism</tissue>
    </source>
</reference>
<accession>A0A4S2L7N7</accession>
<dbReference type="SUPFAM" id="SSF52058">
    <property type="entry name" value="L domain-like"/>
    <property type="match status" value="1"/>
</dbReference>
<dbReference type="GO" id="GO:0005737">
    <property type="term" value="C:cytoplasm"/>
    <property type="evidence" value="ECO:0007669"/>
    <property type="project" value="TreeGrafter"/>
</dbReference>
<dbReference type="InterPro" id="IPR001611">
    <property type="entry name" value="Leu-rich_rpt"/>
</dbReference>
<dbReference type="AlphaFoldDB" id="A0A4S2L7N7"/>
<dbReference type="OrthoDB" id="1728874at2759"/>
<dbReference type="InterPro" id="IPR050216">
    <property type="entry name" value="LRR_domain-containing"/>
</dbReference>
<name>A0A4S2L7N7_OPIFE</name>
<gene>
    <name evidence="3" type="ORF">CRM22_009204</name>
</gene>
<dbReference type="SMART" id="SM00369">
    <property type="entry name" value="LRR_TYP"/>
    <property type="match status" value="4"/>
</dbReference>
<dbReference type="Proteomes" id="UP000308267">
    <property type="component" value="Unassembled WGS sequence"/>
</dbReference>
<keyword evidence="2" id="KW-0677">Repeat</keyword>
<evidence type="ECO:0008006" key="5">
    <source>
        <dbReference type="Google" id="ProtNLM"/>
    </source>
</evidence>
<evidence type="ECO:0000256" key="2">
    <source>
        <dbReference type="ARBA" id="ARBA00022737"/>
    </source>
</evidence>
<evidence type="ECO:0000256" key="1">
    <source>
        <dbReference type="ARBA" id="ARBA00022614"/>
    </source>
</evidence>
<organism evidence="3 4">
    <name type="scientific">Opisthorchis felineus</name>
    <dbReference type="NCBI Taxonomy" id="147828"/>
    <lineage>
        <taxon>Eukaryota</taxon>
        <taxon>Metazoa</taxon>
        <taxon>Spiralia</taxon>
        <taxon>Lophotrochozoa</taxon>
        <taxon>Platyhelminthes</taxon>
        <taxon>Trematoda</taxon>
        <taxon>Digenea</taxon>
        <taxon>Opisthorchiida</taxon>
        <taxon>Opisthorchiata</taxon>
        <taxon>Opisthorchiidae</taxon>
        <taxon>Opisthorchis</taxon>
    </lineage>
</organism>
<dbReference type="Gene3D" id="3.80.10.10">
    <property type="entry name" value="Ribonuclease Inhibitor"/>
    <property type="match status" value="2"/>
</dbReference>
<dbReference type="PANTHER" id="PTHR48051">
    <property type="match status" value="1"/>
</dbReference>
<evidence type="ECO:0000313" key="4">
    <source>
        <dbReference type="Proteomes" id="UP000308267"/>
    </source>
</evidence>